<evidence type="ECO:0000256" key="1">
    <source>
        <dbReference type="SAM" id="MobiDB-lite"/>
    </source>
</evidence>
<name>A0A1I1TSI3_9BACT</name>
<dbReference type="Proteomes" id="UP000199400">
    <property type="component" value="Unassembled WGS sequence"/>
</dbReference>
<evidence type="ECO:0000313" key="3">
    <source>
        <dbReference type="Proteomes" id="UP000199400"/>
    </source>
</evidence>
<gene>
    <name evidence="2" type="ORF">SAMN02745121_00740</name>
</gene>
<keyword evidence="3" id="KW-1185">Reference proteome</keyword>
<sequence>MNKPPQPTIDPPAKKSNPQWGAVVVDPKLLNPPATKEPEKAGDTDGDSKDEKGDKDPGKRGSDPKPGRDPNSEFCKQTLDKVKSARAGGKPAEMLRYLNAEPGCWKSKAESAKLKTYAYKELEKWKECARAGRGQTDADVVKWVKFCERREAG</sequence>
<proteinExistence type="predicted"/>
<feature type="region of interest" description="Disordered" evidence="1">
    <location>
        <begin position="1"/>
        <end position="75"/>
    </location>
</feature>
<dbReference type="EMBL" id="FOMX01000002">
    <property type="protein sequence ID" value="SFD58480.1"/>
    <property type="molecule type" value="Genomic_DNA"/>
</dbReference>
<protein>
    <submittedName>
        <fullName evidence="2">Uncharacterized protein</fullName>
    </submittedName>
</protein>
<dbReference type="AlphaFoldDB" id="A0A1I1TSI3"/>
<feature type="compositionally biased region" description="Pro residues" evidence="1">
    <location>
        <begin position="1"/>
        <end position="10"/>
    </location>
</feature>
<accession>A0A1I1TSI3</accession>
<evidence type="ECO:0000313" key="2">
    <source>
        <dbReference type="EMBL" id="SFD58480.1"/>
    </source>
</evidence>
<dbReference type="STRING" id="54.SAMN02745121_00740"/>
<dbReference type="RefSeq" id="WP_096334055.1">
    <property type="nucleotide sequence ID" value="NZ_FOMX01000002.1"/>
</dbReference>
<organism evidence="2 3">
    <name type="scientific">Nannocystis exedens</name>
    <dbReference type="NCBI Taxonomy" id="54"/>
    <lineage>
        <taxon>Bacteria</taxon>
        <taxon>Pseudomonadati</taxon>
        <taxon>Myxococcota</taxon>
        <taxon>Polyangia</taxon>
        <taxon>Nannocystales</taxon>
        <taxon>Nannocystaceae</taxon>
        <taxon>Nannocystis</taxon>
    </lineage>
</organism>
<feature type="compositionally biased region" description="Basic and acidic residues" evidence="1">
    <location>
        <begin position="36"/>
        <end position="71"/>
    </location>
</feature>
<reference evidence="3" key="1">
    <citation type="submission" date="2016-10" db="EMBL/GenBank/DDBJ databases">
        <authorList>
            <person name="Varghese N."/>
            <person name="Submissions S."/>
        </authorList>
    </citation>
    <scope>NUCLEOTIDE SEQUENCE [LARGE SCALE GENOMIC DNA]</scope>
    <source>
        <strain evidence="3">ATCC 25963</strain>
    </source>
</reference>